<evidence type="ECO:0000256" key="1">
    <source>
        <dbReference type="SAM" id="SignalP"/>
    </source>
</evidence>
<feature type="chain" id="PRO_5028338696" description="DUF7282 domain-containing protein" evidence="1">
    <location>
        <begin position="28"/>
        <end position="135"/>
    </location>
</feature>
<keyword evidence="1" id="KW-0732">Signal</keyword>
<dbReference type="PROSITE" id="PS51257">
    <property type="entry name" value="PROKAR_LIPOPROTEIN"/>
    <property type="match status" value="1"/>
</dbReference>
<organism evidence="3">
    <name type="scientific">Salinimicrobium catena</name>
    <dbReference type="NCBI Taxonomy" id="390640"/>
    <lineage>
        <taxon>Bacteria</taxon>
        <taxon>Pseudomonadati</taxon>
        <taxon>Bacteroidota</taxon>
        <taxon>Flavobacteriia</taxon>
        <taxon>Flavobacteriales</taxon>
        <taxon>Flavobacteriaceae</taxon>
        <taxon>Salinimicrobium</taxon>
    </lineage>
</organism>
<dbReference type="Pfam" id="PF23951">
    <property type="entry name" value="DUF7282"/>
    <property type="match status" value="1"/>
</dbReference>
<feature type="domain" description="DUF7282" evidence="2">
    <location>
        <begin position="46"/>
        <end position="127"/>
    </location>
</feature>
<evidence type="ECO:0000259" key="2">
    <source>
        <dbReference type="Pfam" id="PF23951"/>
    </source>
</evidence>
<dbReference type="Proteomes" id="UP000885753">
    <property type="component" value="Unassembled WGS sequence"/>
</dbReference>
<protein>
    <recommendedName>
        <fullName evidence="2">DUF7282 domain-containing protein</fullName>
    </recommendedName>
</protein>
<feature type="signal peptide" evidence="1">
    <location>
        <begin position="1"/>
        <end position="27"/>
    </location>
</feature>
<name>A0A7C2MFD6_9FLAO</name>
<accession>A0A7C2MFD6</accession>
<dbReference type="AlphaFoldDB" id="A0A7C2MFD6"/>
<reference evidence="3" key="1">
    <citation type="journal article" date="2020" name="mSystems">
        <title>Genome- and Community-Level Interaction Insights into Carbon Utilization and Element Cycling Functions of Hydrothermarchaeota in Hydrothermal Sediment.</title>
        <authorList>
            <person name="Zhou Z."/>
            <person name="Liu Y."/>
            <person name="Xu W."/>
            <person name="Pan J."/>
            <person name="Luo Z.H."/>
            <person name="Li M."/>
        </authorList>
    </citation>
    <scope>NUCLEOTIDE SEQUENCE [LARGE SCALE GENOMIC DNA]</scope>
    <source>
        <strain evidence="3">SpSt-1235</strain>
    </source>
</reference>
<dbReference type="EMBL" id="DSEE01000583">
    <property type="protein sequence ID" value="HER41162.1"/>
    <property type="molecule type" value="Genomic_DNA"/>
</dbReference>
<evidence type="ECO:0000313" key="3">
    <source>
        <dbReference type="EMBL" id="HER41162.1"/>
    </source>
</evidence>
<gene>
    <name evidence="3" type="ORF">ENO10_08080</name>
</gene>
<comment type="caution">
    <text evidence="3">The sequence shown here is derived from an EMBL/GenBank/DDBJ whole genome shotgun (WGS) entry which is preliminary data.</text>
</comment>
<sequence>MKNVKDLKKLMLYAGVLFLALGLVSCSDDDDGDVVIEPTGLIVVDDEQTLSNNAITVNSVTVGQDSWLAAVAVGNENTNTFIAQPVSVKEGTNTNVQLTFDENVITDNEVGQQVVLKLYADNQSSGTQGEWDSSD</sequence>
<dbReference type="InterPro" id="IPR055706">
    <property type="entry name" value="Slg1/2_DUF7282"/>
</dbReference>
<feature type="non-terminal residue" evidence="3">
    <location>
        <position position="135"/>
    </location>
</feature>
<proteinExistence type="predicted"/>